<dbReference type="PATRIC" id="fig|46506.5.peg.1980"/>
<sequence length="458" mass="51587" precursor="true">MKNKITKYILLAFTCLGLQACLFQEDDIFEKSSANRAAENVAELQELLVNVPNGWKMEYYPGTDYSMGGITLLCRFDGNNVTLMSEVGSVKTASGKEASSLYKVTSEESTVLTFDSFNEFIHCFSEPIMGMNTNLEGDYEFVYMGQEDNKIILQGRRYHNTMVMTPLTQGVNWKDYIGQLNLIEREAFLKTYSLMVGGQEVGNAVRTSHLFSLTVEGQTSSSVPFIYTPEGIRFKDEITIQGKTVQNFVWNKEDMTFTSSDEETADVVLKAYYPQDYTPYEDYLGTYYMYYREYEKYNEEEDKVEFRPGYMAVELQQKVAGESFVLTSDKLETTAANIVITYDKATGKLIIKPQNVTVMGYPGALVIGFEQGFLPAHYGLDLGNLAVLTNMETGLIGISGGADENLSLSFVEYGNTFFSMMGEVATSLIFTAYGSENFSTNNYLGLVAWYDSIRLQKY</sequence>
<protein>
    <recommendedName>
        <fullName evidence="2">DUF4987 domain-containing protein</fullName>
    </recommendedName>
</protein>
<organism evidence="3 4">
    <name type="scientific">Bacteroides stercoris</name>
    <dbReference type="NCBI Taxonomy" id="46506"/>
    <lineage>
        <taxon>Bacteria</taxon>
        <taxon>Pseudomonadati</taxon>
        <taxon>Bacteroidota</taxon>
        <taxon>Bacteroidia</taxon>
        <taxon>Bacteroidales</taxon>
        <taxon>Bacteroidaceae</taxon>
        <taxon>Bacteroides</taxon>
    </lineage>
</organism>
<keyword evidence="4" id="KW-1185">Reference proteome</keyword>
<accession>A0A108T7L3</accession>
<evidence type="ECO:0000313" key="3">
    <source>
        <dbReference type="EMBL" id="KWR54828.1"/>
    </source>
</evidence>
<dbReference type="RefSeq" id="WP_060385887.1">
    <property type="nucleotide sequence ID" value="NZ_LRGC01000007.1"/>
</dbReference>
<dbReference type="InterPro" id="IPR025396">
    <property type="entry name" value="DUF4302"/>
</dbReference>
<gene>
    <name evidence="3" type="ORF">AA415_01857</name>
</gene>
<evidence type="ECO:0000313" key="4">
    <source>
        <dbReference type="Proteomes" id="UP000056419"/>
    </source>
</evidence>
<dbReference type="InterPro" id="IPR032271">
    <property type="entry name" value="DUF4987"/>
</dbReference>
<dbReference type="Pfam" id="PF14135">
    <property type="entry name" value="DUF4302"/>
    <property type="match status" value="1"/>
</dbReference>
<dbReference type="EMBL" id="LRGC01000007">
    <property type="protein sequence ID" value="KWR54828.1"/>
    <property type="molecule type" value="Genomic_DNA"/>
</dbReference>
<proteinExistence type="predicted"/>
<evidence type="ECO:0000259" key="2">
    <source>
        <dbReference type="Pfam" id="PF16377"/>
    </source>
</evidence>
<dbReference type="AlphaFoldDB" id="A0A108T7L3"/>
<evidence type="ECO:0000256" key="1">
    <source>
        <dbReference type="SAM" id="SignalP"/>
    </source>
</evidence>
<comment type="caution">
    <text evidence="3">The sequence shown here is derived from an EMBL/GenBank/DDBJ whole genome shotgun (WGS) entry which is preliminary data.</text>
</comment>
<dbReference type="STRING" id="46506.AA415_01857"/>
<feature type="domain" description="DUF4987" evidence="2">
    <location>
        <begin position="261"/>
        <end position="359"/>
    </location>
</feature>
<feature type="signal peptide" evidence="1">
    <location>
        <begin position="1"/>
        <end position="20"/>
    </location>
</feature>
<dbReference type="Pfam" id="PF16377">
    <property type="entry name" value="DUF4987"/>
    <property type="match status" value="1"/>
</dbReference>
<dbReference type="PROSITE" id="PS51257">
    <property type="entry name" value="PROKAR_LIPOPROTEIN"/>
    <property type="match status" value="1"/>
</dbReference>
<reference evidence="3 4" key="1">
    <citation type="journal article" date="2016" name="BMC Genomics">
        <title>Type VI secretion systems of human gut Bacteroidales segregate into three genetic architectures, two of which are contained on mobile genetic elements.</title>
        <authorList>
            <person name="Coyne M.J."/>
            <person name="Roelofs K.G."/>
            <person name="Comstock L.E."/>
        </authorList>
    </citation>
    <scope>NUCLEOTIDE SEQUENCE [LARGE SCALE GENOMIC DNA]</scope>
    <source>
        <strain evidence="3 4">CL09T03C01</strain>
    </source>
</reference>
<keyword evidence="1" id="KW-0732">Signal</keyword>
<feature type="chain" id="PRO_5007130848" description="DUF4987 domain-containing protein" evidence="1">
    <location>
        <begin position="21"/>
        <end position="458"/>
    </location>
</feature>
<dbReference type="Proteomes" id="UP000056419">
    <property type="component" value="Unassembled WGS sequence"/>
</dbReference>
<name>A0A108T7L3_BACSE</name>